<dbReference type="CDD" id="cd07980">
    <property type="entry name" value="TFIIF_beta"/>
    <property type="match status" value="1"/>
</dbReference>
<dbReference type="SUPFAM" id="SSF46785">
    <property type="entry name" value="Winged helix' DNA-binding domain"/>
    <property type="match status" value="1"/>
</dbReference>
<dbReference type="Gene3D" id="1.10.10.10">
    <property type="entry name" value="Winged helix-like DNA-binding domain superfamily/Winged helix DNA-binding domain"/>
    <property type="match status" value="1"/>
</dbReference>
<feature type="region of interest" description="Disordered" evidence="10">
    <location>
        <begin position="1"/>
        <end position="27"/>
    </location>
</feature>
<feature type="compositionally biased region" description="Acidic residues" evidence="10">
    <location>
        <begin position="332"/>
        <end position="351"/>
    </location>
</feature>
<dbReference type="Pfam" id="PF02270">
    <property type="entry name" value="TFIIF_beta"/>
    <property type="match status" value="1"/>
</dbReference>
<feature type="compositionally biased region" description="Acidic residues" evidence="10">
    <location>
        <begin position="14"/>
        <end position="27"/>
    </location>
</feature>
<dbReference type="FunFam" id="1.10.10.10:FF:000035">
    <property type="entry name" value="General transcription factor IIF subunit 2"/>
    <property type="match status" value="1"/>
</dbReference>
<comment type="similarity">
    <text evidence="2">Belongs to the TFIIF beta subunit family.</text>
</comment>
<evidence type="ECO:0000256" key="10">
    <source>
        <dbReference type="SAM" id="MobiDB-lite"/>
    </source>
</evidence>
<dbReference type="InterPro" id="IPR036388">
    <property type="entry name" value="WH-like_DNA-bd_sf"/>
</dbReference>
<keyword evidence="5" id="KW-0238">DNA-binding</keyword>
<dbReference type="OrthoDB" id="449280at2759"/>
<organism evidence="13 14">
    <name type="scientific">Hypholoma sublateritium (strain FD-334 SS-4)</name>
    <dbReference type="NCBI Taxonomy" id="945553"/>
    <lineage>
        <taxon>Eukaryota</taxon>
        <taxon>Fungi</taxon>
        <taxon>Dikarya</taxon>
        <taxon>Basidiomycota</taxon>
        <taxon>Agaricomycotina</taxon>
        <taxon>Agaricomycetes</taxon>
        <taxon>Agaricomycetidae</taxon>
        <taxon>Agaricales</taxon>
        <taxon>Agaricineae</taxon>
        <taxon>Strophariaceae</taxon>
        <taxon>Hypholoma</taxon>
    </lineage>
</organism>
<dbReference type="Proteomes" id="UP000054270">
    <property type="component" value="Unassembled WGS sequence"/>
</dbReference>
<keyword evidence="7" id="KW-0539">Nucleus</keyword>
<dbReference type="STRING" id="945553.A0A0D2PIE5"/>
<feature type="domain" description="TFIIF beta subunit N-terminal" evidence="12">
    <location>
        <begin position="35"/>
        <end position="176"/>
    </location>
</feature>
<dbReference type="InterPro" id="IPR003196">
    <property type="entry name" value="TFIIF_beta"/>
</dbReference>
<dbReference type="GO" id="GO:0006367">
    <property type="term" value="P:transcription initiation at RNA polymerase II promoter"/>
    <property type="evidence" value="ECO:0007669"/>
    <property type="project" value="InterPro"/>
</dbReference>
<keyword evidence="14" id="KW-1185">Reference proteome</keyword>
<evidence type="ECO:0000256" key="2">
    <source>
        <dbReference type="ARBA" id="ARBA00009543"/>
    </source>
</evidence>
<dbReference type="GO" id="GO:0005674">
    <property type="term" value="C:transcription factor TFIIF complex"/>
    <property type="evidence" value="ECO:0007669"/>
    <property type="project" value="InterPro"/>
</dbReference>
<comment type="subcellular location">
    <subcellularLocation>
        <location evidence="1">Nucleus</location>
    </subcellularLocation>
</comment>
<evidence type="ECO:0000256" key="5">
    <source>
        <dbReference type="ARBA" id="ARBA00023125"/>
    </source>
</evidence>
<feature type="compositionally biased region" description="Basic and acidic residues" evidence="10">
    <location>
        <begin position="1"/>
        <end position="11"/>
    </location>
</feature>
<feature type="region of interest" description="Disordered" evidence="10">
    <location>
        <begin position="315"/>
        <end position="351"/>
    </location>
</feature>
<evidence type="ECO:0000259" key="12">
    <source>
        <dbReference type="Pfam" id="PF17683"/>
    </source>
</evidence>
<sequence>MDVEDEKKPFDAETAQDDDAQPDPDEQLMLDQGNGRMWLVKIPKFLMERWCAVNADDVHLATLRVYPGTPERKQRIVLFLPPNRDPNNPDATPPATQSGRPLFATTTSYPSTGAEPDAYELDMVNDDVDNQIVVAERPKDSSLSVSASAAAATPNTRARTTILTGRIKHECNLRPAFSASYRRQMKERHRKYNTPVRQIRMMDTEDVPGGKGGINRLTSGVGVGARNAFGDFIKTKPKQAKGTFERMARIPRNQLLDQLFALFRQAPRWSIRPLRDKTQQPEVYLKEVLSEIAFLHKSGEHNGLWELQDAFKDASMKAENVPGPSTPGDYKMEDEEFGDDEDEDEDMEEVS</sequence>
<dbReference type="OMA" id="PIADNCY"/>
<keyword evidence="4" id="KW-0805">Transcription regulation</keyword>
<feature type="domain" description="TFIIF beta subunit HTH" evidence="11">
    <location>
        <begin position="248"/>
        <end position="312"/>
    </location>
</feature>
<evidence type="ECO:0000256" key="3">
    <source>
        <dbReference type="ARBA" id="ARBA00021453"/>
    </source>
</evidence>
<feature type="compositionally biased region" description="Polar residues" evidence="10">
    <location>
        <begin position="85"/>
        <end position="102"/>
    </location>
</feature>
<dbReference type="InterPro" id="IPR040450">
    <property type="entry name" value="TFIIF_beta_HTH"/>
</dbReference>
<dbReference type="GO" id="GO:0003677">
    <property type="term" value="F:DNA binding"/>
    <property type="evidence" value="ECO:0007669"/>
    <property type="project" value="UniProtKB-KW"/>
</dbReference>
<evidence type="ECO:0000256" key="7">
    <source>
        <dbReference type="ARBA" id="ARBA00023242"/>
    </source>
</evidence>
<dbReference type="InterPro" id="IPR036390">
    <property type="entry name" value="WH_DNA-bd_sf"/>
</dbReference>
<dbReference type="EMBL" id="KN817573">
    <property type="protein sequence ID" value="KJA19795.1"/>
    <property type="molecule type" value="Genomic_DNA"/>
</dbReference>
<dbReference type="PANTHER" id="PTHR10445:SF0">
    <property type="entry name" value="GENERAL TRANSCRIPTION FACTOR IIF SUBUNIT 2"/>
    <property type="match status" value="1"/>
</dbReference>
<dbReference type="SUPFAM" id="SSF50916">
    <property type="entry name" value="Rap30/74 interaction domains"/>
    <property type="match status" value="1"/>
</dbReference>
<protein>
    <recommendedName>
        <fullName evidence="3">Transcription initiation factor IIF subunit beta</fullName>
    </recommendedName>
    <alternativeName>
        <fullName evidence="9">TFIIF medium subunit</fullName>
    </alternativeName>
    <alternativeName>
        <fullName evidence="8">TFIIF-beta</fullName>
    </alternativeName>
</protein>
<evidence type="ECO:0000256" key="6">
    <source>
        <dbReference type="ARBA" id="ARBA00023163"/>
    </source>
</evidence>
<name>A0A0D2PIE5_HYPSF</name>
<gene>
    <name evidence="13" type="ORF">HYPSUDRAFT_43895</name>
</gene>
<evidence type="ECO:0000256" key="8">
    <source>
        <dbReference type="ARBA" id="ARBA00081473"/>
    </source>
</evidence>
<evidence type="ECO:0000259" key="11">
    <source>
        <dbReference type="Pfam" id="PF02270"/>
    </source>
</evidence>
<dbReference type="AlphaFoldDB" id="A0A0D2PIE5"/>
<accession>A0A0D2PIE5</accession>
<evidence type="ECO:0000256" key="4">
    <source>
        <dbReference type="ARBA" id="ARBA00023015"/>
    </source>
</evidence>
<dbReference type="PANTHER" id="PTHR10445">
    <property type="entry name" value="GENERAL TRANSCRIPTION FACTOR IIF SUBUNIT 2"/>
    <property type="match status" value="1"/>
</dbReference>
<dbReference type="InterPro" id="IPR011039">
    <property type="entry name" value="TFIIF_interaction"/>
</dbReference>
<evidence type="ECO:0000313" key="13">
    <source>
        <dbReference type="EMBL" id="KJA19795.1"/>
    </source>
</evidence>
<evidence type="ECO:0000256" key="1">
    <source>
        <dbReference type="ARBA" id="ARBA00004123"/>
    </source>
</evidence>
<reference evidence="14" key="1">
    <citation type="submission" date="2014-04" db="EMBL/GenBank/DDBJ databases">
        <title>Evolutionary Origins and Diversification of the Mycorrhizal Mutualists.</title>
        <authorList>
            <consortium name="DOE Joint Genome Institute"/>
            <consortium name="Mycorrhizal Genomics Consortium"/>
            <person name="Kohler A."/>
            <person name="Kuo A."/>
            <person name="Nagy L.G."/>
            <person name="Floudas D."/>
            <person name="Copeland A."/>
            <person name="Barry K.W."/>
            <person name="Cichocki N."/>
            <person name="Veneault-Fourrey C."/>
            <person name="LaButti K."/>
            <person name="Lindquist E.A."/>
            <person name="Lipzen A."/>
            <person name="Lundell T."/>
            <person name="Morin E."/>
            <person name="Murat C."/>
            <person name="Riley R."/>
            <person name="Ohm R."/>
            <person name="Sun H."/>
            <person name="Tunlid A."/>
            <person name="Henrissat B."/>
            <person name="Grigoriev I.V."/>
            <person name="Hibbett D.S."/>
            <person name="Martin F."/>
        </authorList>
    </citation>
    <scope>NUCLEOTIDE SEQUENCE [LARGE SCALE GENOMIC DNA]</scope>
    <source>
        <strain evidence="14">FD-334 SS-4</strain>
    </source>
</reference>
<dbReference type="Pfam" id="PF17683">
    <property type="entry name" value="TFIIF_beta_N"/>
    <property type="match status" value="1"/>
</dbReference>
<keyword evidence="6" id="KW-0804">Transcription</keyword>
<proteinExistence type="inferred from homology"/>
<feature type="region of interest" description="Disordered" evidence="10">
    <location>
        <begin position="80"/>
        <end position="102"/>
    </location>
</feature>
<evidence type="ECO:0000313" key="14">
    <source>
        <dbReference type="Proteomes" id="UP000054270"/>
    </source>
</evidence>
<evidence type="ECO:0000256" key="9">
    <source>
        <dbReference type="ARBA" id="ARBA00081863"/>
    </source>
</evidence>
<dbReference type="InterPro" id="IPR040504">
    <property type="entry name" value="TFIIF_beta_N"/>
</dbReference>